<organism evidence="5 6">
    <name type="scientific">Halarsenatibacter silvermanii</name>
    <dbReference type="NCBI Taxonomy" id="321763"/>
    <lineage>
        <taxon>Bacteria</taxon>
        <taxon>Bacillati</taxon>
        <taxon>Bacillota</taxon>
        <taxon>Clostridia</taxon>
        <taxon>Halanaerobiales</taxon>
        <taxon>Halarsenatibacteraceae</taxon>
        <taxon>Halarsenatibacter</taxon>
    </lineage>
</organism>
<sequence length="627" mass="70182">MRKLVIVLALALVLTAAPVLEAEMVDVEEDHWAYEAIAQLVDAGIIEGYPDGEYRGEENMTRYEMAVIIDRALSDLTYEMEDIEADIETAGEGLTAEQIEQMEFIIESALEEAAPEAPEELTEEQAEEVTAIVANLVDEFEDELAELEADVAGLDQSIATETDYLQAGMDEINANLKEIEGRMDELEQEEDEYVGRLVMELDTIHNRLSPETVSVGTDYQLTFEHAHRLMDGFDFYVEWSPDDTTVHPDVEGDVLRINVGDEVHGLSGMHFSVMRDDITSYGGHTFDYLRRGHLETTFDVSDELDLMLGTDLDYVFDNSTDSLLDESGKMGRLSLDGSVEEAGIDYGIDVSHFEAGAAITDPDDTYPDEDPVIELVNMPDPAAPDEYEFVTAELNFEAAEVVENLDFRTAYYYHDDEGEMEDIPGPADSFEVEEDYDGFELGVSYHLSERYSAHLDYASVSAGIWPFTDGTPDDHPAGDGFLRENVFAGIQGAEAELVRAALDVDDAVGFDHTFKVEYWESDPEIYYGGSVEEGELGEHISGSDYDSSIDDYVFEWQKSRDLAEDTVLELTTTYTDFGEDVLDEDGSIDADDYREIEVGPNGSEEYEGSEDSRLEYEVFLEHELMSW</sequence>
<evidence type="ECO:0000313" key="6">
    <source>
        <dbReference type="Proteomes" id="UP000199476"/>
    </source>
</evidence>
<dbReference type="EMBL" id="FNGO01000007">
    <property type="protein sequence ID" value="SDL66172.1"/>
    <property type="molecule type" value="Genomic_DNA"/>
</dbReference>
<evidence type="ECO:0000256" key="2">
    <source>
        <dbReference type="SAM" id="Coils"/>
    </source>
</evidence>
<evidence type="ECO:0000256" key="1">
    <source>
        <dbReference type="ARBA" id="ARBA00022737"/>
    </source>
</evidence>
<feature type="coiled-coil region" evidence="2">
    <location>
        <begin position="130"/>
        <end position="196"/>
    </location>
</feature>
<reference evidence="5 6" key="1">
    <citation type="submission" date="2016-10" db="EMBL/GenBank/DDBJ databases">
        <authorList>
            <person name="de Groot N.N."/>
        </authorList>
    </citation>
    <scope>NUCLEOTIDE SEQUENCE [LARGE SCALE GENOMIC DNA]</scope>
    <source>
        <strain evidence="5 6">SLAS-1</strain>
    </source>
</reference>
<dbReference type="RefSeq" id="WP_089759309.1">
    <property type="nucleotide sequence ID" value="NZ_FNGO01000007.1"/>
</dbReference>
<dbReference type="Proteomes" id="UP000199476">
    <property type="component" value="Unassembled WGS sequence"/>
</dbReference>
<evidence type="ECO:0000256" key="3">
    <source>
        <dbReference type="SAM" id="SignalP"/>
    </source>
</evidence>
<dbReference type="PANTHER" id="PTHR43308:SF1">
    <property type="entry name" value="OUTER MEMBRANE PROTEIN ALPHA"/>
    <property type="match status" value="1"/>
</dbReference>
<name>A0A1G9LVQ3_9FIRM</name>
<evidence type="ECO:0000259" key="4">
    <source>
        <dbReference type="PROSITE" id="PS51272"/>
    </source>
</evidence>
<dbReference type="PANTHER" id="PTHR43308">
    <property type="entry name" value="OUTER MEMBRANE PROTEIN ALPHA-RELATED"/>
    <property type="match status" value="1"/>
</dbReference>
<gene>
    <name evidence="5" type="ORF">SAMN04488692_10729</name>
</gene>
<feature type="domain" description="SLH" evidence="4">
    <location>
        <begin position="20"/>
        <end position="83"/>
    </location>
</feature>
<accession>A0A1G9LVQ3</accession>
<keyword evidence="1" id="KW-0677">Repeat</keyword>
<keyword evidence="3" id="KW-0732">Signal</keyword>
<dbReference type="PROSITE" id="PS51272">
    <property type="entry name" value="SLH"/>
    <property type="match status" value="1"/>
</dbReference>
<dbReference type="InterPro" id="IPR051465">
    <property type="entry name" value="Cell_Envelope_Struct_Comp"/>
</dbReference>
<keyword evidence="2" id="KW-0175">Coiled coil</keyword>
<feature type="chain" id="PRO_5011730270" evidence="3">
    <location>
        <begin position="23"/>
        <end position="627"/>
    </location>
</feature>
<feature type="signal peptide" evidence="3">
    <location>
        <begin position="1"/>
        <end position="22"/>
    </location>
</feature>
<dbReference type="STRING" id="321763.SAMN04488692_10729"/>
<evidence type="ECO:0000313" key="5">
    <source>
        <dbReference type="EMBL" id="SDL66172.1"/>
    </source>
</evidence>
<dbReference type="InterPro" id="IPR001119">
    <property type="entry name" value="SLH_dom"/>
</dbReference>
<protein>
    <submittedName>
        <fullName evidence="5">S-layer homology domain-containing protein</fullName>
    </submittedName>
</protein>
<keyword evidence="6" id="KW-1185">Reference proteome</keyword>
<dbReference type="OrthoDB" id="411361at2"/>
<dbReference type="Pfam" id="PF00395">
    <property type="entry name" value="SLH"/>
    <property type="match status" value="1"/>
</dbReference>
<proteinExistence type="predicted"/>
<dbReference type="AlphaFoldDB" id="A0A1G9LVQ3"/>